<dbReference type="AlphaFoldDB" id="A0A383TDC9"/>
<dbReference type="Proteomes" id="UP000262072">
    <property type="component" value="Unassembled WGS sequence"/>
</dbReference>
<protein>
    <submittedName>
        <fullName evidence="1">Uncharacterized protein</fullName>
    </submittedName>
</protein>
<proteinExistence type="predicted"/>
<dbReference type="EMBL" id="UNRR01000009">
    <property type="protein sequence ID" value="SYZ77877.1"/>
    <property type="molecule type" value="Genomic_DNA"/>
</dbReference>
<reference evidence="2" key="1">
    <citation type="submission" date="2018-05" db="EMBL/GenBank/DDBJ databases">
        <authorList>
            <person name="Strepis N."/>
        </authorList>
    </citation>
    <scope>NUCLEOTIDE SEQUENCE [LARGE SCALE GENOMIC DNA]</scope>
</reference>
<evidence type="ECO:0000313" key="2">
    <source>
        <dbReference type="Proteomes" id="UP000262072"/>
    </source>
</evidence>
<sequence length="173" mass="19902">MFYYTITIQFAKADAPKFSEINELINNAIDVYNSRSLMAANPKQIVDKKIRDNLTLEVILESTQELKESMASKALRVFSAYLIDENINNNLSSYITGKRLFKMISTRLEREDFLASQSEGNTFERRTICVDQLNEQLINFSNSGSIEQKLNLIYEKLINIEQNKGGYNYDSLS</sequence>
<accession>A0A383TDC9</accession>
<dbReference type="OrthoDB" id="9845179at2"/>
<name>A0A383TDC9_9LACT</name>
<organism evidence="1 2">
    <name type="scientific">Trichococcus shcherbakoviae</name>
    <dbReference type="NCBI Taxonomy" id="2094020"/>
    <lineage>
        <taxon>Bacteria</taxon>
        <taxon>Bacillati</taxon>
        <taxon>Bacillota</taxon>
        <taxon>Bacilli</taxon>
        <taxon>Lactobacillales</taxon>
        <taxon>Carnobacteriaceae</taxon>
        <taxon>Trichococcus</taxon>
    </lineage>
</organism>
<evidence type="ECO:0000313" key="1">
    <source>
        <dbReference type="EMBL" id="SYZ77877.1"/>
    </source>
</evidence>
<dbReference type="RefSeq" id="WP_119092607.1">
    <property type="nucleotide sequence ID" value="NZ_UNRR01000009.1"/>
</dbReference>
<gene>
    <name evidence="1" type="ORF">TART1_0647</name>
</gene>